<dbReference type="GO" id="GO:0005737">
    <property type="term" value="C:cytoplasm"/>
    <property type="evidence" value="ECO:0007669"/>
    <property type="project" value="UniProtKB-SubCell"/>
</dbReference>
<keyword evidence="6" id="KW-1185">Reference proteome</keyword>
<dbReference type="Gene3D" id="2.30.290.10">
    <property type="entry name" value="BH3618-like"/>
    <property type="match status" value="1"/>
</dbReference>
<evidence type="ECO:0000256" key="1">
    <source>
        <dbReference type="ARBA" id="ARBA00022490"/>
    </source>
</evidence>
<dbReference type="PANTHER" id="PTHR39190:SF1">
    <property type="entry name" value="FLAGELLAR ASSEMBLY FACTOR FLIW"/>
    <property type="match status" value="1"/>
</dbReference>
<evidence type="ECO:0000256" key="4">
    <source>
        <dbReference type="HAMAP-Rule" id="MF_01185"/>
    </source>
</evidence>
<dbReference type="EMBL" id="LIUT01000008">
    <property type="protein sequence ID" value="KOR76289.1"/>
    <property type="molecule type" value="Genomic_DNA"/>
</dbReference>
<keyword evidence="5" id="KW-0966">Cell projection</keyword>
<accession>A0A0M1N2T9</accession>
<dbReference type="NCBIfam" id="NF009793">
    <property type="entry name" value="PRK13285.1-1"/>
    <property type="match status" value="1"/>
</dbReference>
<dbReference type="Pfam" id="PF02623">
    <property type="entry name" value="FliW"/>
    <property type="match status" value="1"/>
</dbReference>
<dbReference type="GO" id="GO:0044780">
    <property type="term" value="P:bacterial-type flagellum assembly"/>
    <property type="evidence" value="ECO:0007669"/>
    <property type="project" value="UniProtKB-UniRule"/>
</dbReference>
<reference evidence="6" key="1">
    <citation type="submission" date="2015-08" db="EMBL/GenBank/DDBJ databases">
        <title>Genome sequencing project for genomic taxonomy and phylogenomics of Bacillus-like bacteria.</title>
        <authorList>
            <person name="Liu B."/>
            <person name="Wang J."/>
            <person name="Zhu Y."/>
            <person name="Liu G."/>
            <person name="Chen Q."/>
            <person name="Chen Z."/>
            <person name="Lan J."/>
            <person name="Che J."/>
            <person name="Ge C."/>
            <person name="Shi H."/>
            <person name="Pan Z."/>
            <person name="Liu X."/>
        </authorList>
    </citation>
    <scope>NUCLEOTIDE SEQUENCE [LARGE SCALE GENOMIC DNA]</scope>
    <source>
        <strain evidence="6">FJAT-22460</strain>
    </source>
</reference>
<protein>
    <recommendedName>
        <fullName evidence="4">Flagellar assembly factor FliW</fullName>
    </recommendedName>
</protein>
<dbReference type="PANTHER" id="PTHR39190">
    <property type="entry name" value="FLAGELLAR ASSEMBLY FACTOR FLIW"/>
    <property type="match status" value="1"/>
</dbReference>
<dbReference type="OrthoDB" id="9801235at2"/>
<sequence>MIVETAQFGQIEVPDERIFSFEKGIPGFESHTRFAVIELQEGPFAYLQSLEDSHIALLITEPFMFYKDYEFDLPESVVEEMNIESDLMIRNIVTLNVKPEQCTINLLAPLVFNIANKRGRQVILHSSDYKSRHPLWPERESSSQIEGAGE</sequence>
<organism evidence="5 6">
    <name type="scientific">Paenibacillus solani</name>
    <dbReference type="NCBI Taxonomy" id="1705565"/>
    <lineage>
        <taxon>Bacteria</taxon>
        <taxon>Bacillati</taxon>
        <taxon>Bacillota</taxon>
        <taxon>Bacilli</taxon>
        <taxon>Bacillales</taxon>
        <taxon>Paenibacillaceae</taxon>
        <taxon>Paenibacillus</taxon>
    </lineage>
</organism>
<comment type="similarity">
    <text evidence="4">Belongs to the FliW family.</text>
</comment>
<dbReference type="SUPFAM" id="SSF141457">
    <property type="entry name" value="BH3618-like"/>
    <property type="match status" value="1"/>
</dbReference>
<evidence type="ECO:0000313" key="5">
    <source>
        <dbReference type="EMBL" id="KOR76289.1"/>
    </source>
</evidence>
<dbReference type="Proteomes" id="UP000036932">
    <property type="component" value="Unassembled WGS sequence"/>
</dbReference>
<evidence type="ECO:0000313" key="6">
    <source>
        <dbReference type="Proteomes" id="UP000036932"/>
    </source>
</evidence>
<keyword evidence="1 4" id="KW-0963">Cytoplasm</keyword>
<evidence type="ECO:0000256" key="3">
    <source>
        <dbReference type="ARBA" id="ARBA00022845"/>
    </source>
</evidence>
<dbReference type="AlphaFoldDB" id="A0A0M1N2T9"/>
<keyword evidence="5" id="KW-0282">Flagellum</keyword>
<evidence type="ECO:0000256" key="2">
    <source>
        <dbReference type="ARBA" id="ARBA00022795"/>
    </source>
</evidence>
<dbReference type="InterPro" id="IPR003775">
    <property type="entry name" value="Flagellar_assembly_factor_FliW"/>
</dbReference>
<dbReference type="RefSeq" id="WP_054405408.1">
    <property type="nucleotide sequence ID" value="NZ_LIUT01000008.1"/>
</dbReference>
<keyword evidence="3 4" id="KW-0810">Translation regulation</keyword>
<proteinExistence type="inferred from homology"/>
<dbReference type="PATRIC" id="fig|1705565.3.peg.1645"/>
<keyword evidence="4" id="KW-0143">Chaperone</keyword>
<dbReference type="GO" id="GO:0006417">
    <property type="term" value="P:regulation of translation"/>
    <property type="evidence" value="ECO:0007669"/>
    <property type="project" value="UniProtKB-KW"/>
</dbReference>
<dbReference type="HAMAP" id="MF_01185">
    <property type="entry name" value="FliW"/>
    <property type="match status" value="1"/>
</dbReference>
<gene>
    <name evidence="4" type="primary">fliW</name>
    <name evidence="5" type="ORF">AM231_27100</name>
</gene>
<comment type="caution">
    <text evidence="5">The sequence shown here is derived from an EMBL/GenBank/DDBJ whole genome shotgun (WGS) entry which is preliminary data.</text>
</comment>
<comment type="subunit">
    <text evidence="4">Interacts with translational regulator CsrA and flagellin(s).</text>
</comment>
<keyword evidence="5" id="KW-0969">Cilium</keyword>
<comment type="function">
    <text evidence="4">Acts as an anti-CsrA protein, binds CsrA and prevents it from repressing translation of its target genes, one of which is flagellin. Binds to flagellin and participates in the assembly of the flagellum.</text>
</comment>
<name>A0A0M1N2T9_9BACL</name>
<comment type="subcellular location">
    <subcellularLocation>
        <location evidence="4">Cytoplasm</location>
    </subcellularLocation>
</comment>
<keyword evidence="2 4" id="KW-1005">Bacterial flagellum biogenesis</keyword>
<dbReference type="InterPro" id="IPR024046">
    <property type="entry name" value="Flagellar_assmbl_FliW_dom_sf"/>
</dbReference>